<gene>
    <name evidence="2" type="ORF">PVAG01_07473</name>
</gene>
<dbReference type="InterPro" id="IPR046529">
    <property type="entry name" value="DUF6594"/>
</dbReference>
<dbReference type="PANTHER" id="PTHR34502:SF5">
    <property type="entry name" value="DUF6594 DOMAIN-CONTAINING PROTEIN"/>
    <property type="match status" value="1"/>
</dbReference>
<name>A0ABR4PCK3_9HELO</name>
<accession>A0ABR4PCK3</accession>
<proteinExistence type="predicted"/>
<organism evidence="2 3">
    <name type="scientific">Phlyctema vagabunda</name>
    <dbReference type="NCBI Taxonomy" id="108571"/>
    <lineage>
        <taxon>Eukaryota</taxon>
        <taxon>Fungi</taxon>
        <taxon>Dikarya</taxon>
        <taxon>Ascomycota</taxon>
        <taxon>Pezizomycotina</taxon>
        <taxon>Leotiomycetes</taxon>
        <taxon>Helotiales</taxon>
        <taxon>Dermateaceae</taxon>
        <taxon>Phlyctema</taxon>
    </lineage>
</organism>
<dbReference type="PANTHER" id="PTHR34502">
    <property type="entry name" value="DUF6594 DOMAIN-CONTAINING PROTEIN-RELATED"/>
    <property type="match status" value="1"/>
</dbReference>
<evidence type="ECO:0000313" key="2">
    <source>
        <dbReference type="EMBL" id="KAL3421028.1"/>
    </source>
</evidence>
<feature type="domain" description="DUF6594" evidence="1">
    <location>
        <begin position="2"/>
        <end position="128"/>
    </location>
</feature>
<comment type="caution">
    <text evidence="2">The sequence shown here is derived from an EMBL/GenBank/DDBJ whole genome shotgun (WGS) entry which is preliminary data.</text>
</comment>
<dbReference type="Proteomes" id="UP001629113">
    <property type="component" value="Unassembled WGS sequence"/>
</dbReference>
<dbReference type="EMBL" id="JBFCZG010000006">
    <property type="protein sequence ID" value="KAL3421028.1"/>
    <property type="molecule type" value="Genomic_DNA"/>
</dbReference>
<keyword evidence="3" id="KW-1185">Reference proteome</keyword>
<evidence type="ECO:0000259" key="1">
    <source>
        <dbReference type="Pfam" id="PF20237"/>
    </source>
</evidence>
<protein>
    <recommendedName>
        <fullName evidence="1">DUF6594 domain-containing protein</fullName>
    </recommendedName>
</protein>
<reference evidence="2 3" key="1">
    <citation type="submission" date="2024-06" db="EMBL/GenBank/DDBJ databases">
        <title>Complete genome of Phlyctema vagabunda strain 19-DSS-EL-015.</title>
        <authorList>
            <person name="Fiorenzani C."/>
        </authorList>
    </citation>
    <scope>NUCLEOTIDE SEQUENCE [LARGE SCALE GENOMIC DNA]</scope>
    <source>
        <strain evidence="2 3">19-DSS-EL-015</strain>
    </source>
</reference>
<evidence type="ECO:0000313" key="3">
    <source>
        <dbReference type="Proteomes" id="UP001629113"/>
    </source>
</evidence>
<dbReference type="Pfam" id="PF20237">
    <property type="entry name" value="DUF6594"/>
    <property type="match status" value="1"/>
</dbReference>
<sequence>MRVCLKEYNEALLQFSQVSALPAPDAHNIETLRCWLIKSNGGAYMIQGDGTEHWGPVCKGTARDIPLNISVWEHFVKMIKNLLWTHRQPALKGRNLDLVAMMEPTKADGFAKWIAHDFVPFHHCLKKQLRERFENLKPDTKMTKKQLLSQGV</sequence>